<dbReference type="eggNOG" id="COG3279">
    <property type="taxonomic scope" value="Bacteria"/>
</dbReference>
<proteinExistence type="predicted"/>
<dbReference type="EMBL" id="CP007130">
    <property type="protein sequence ID" value="AHG93644.1"/>
    <property type="molecule type" value="Genomic_DNA"/>
</dbReference>
<dbReference type="Gene3D" id="3.40.50.2300">
    <property type="match status" value="1"/>
</dbReference>
<dbReference type="GO" id="GO:0000156">
    <property type="term" value="F:phosphorelay response regulator activity"/>
    <property type="evidence" value="ECO:0007669"/>
    <property type="project" value="InterPro"/>
</dbReference>
<keyword evidence="4" id="KW-0238">DNA-binding</keyword>
<dbReference type="SUPFAM" id="SSF52172">
    <property type="entry name" value="CheY-like"/>
    <property type="match status" value="1"/>
</dbReference>
<dbReference type="InterPro" id="IPR011006">
    <property type="entry name" value="CheY-like_superfamily"/>
</dbReference>
<dbReference type="Proteomes" id="UP000019151">
    <property type="component" value="Plasmid 2"/>
</dbReference>
<dbReference type="PROSITE" id="PS50110">
    <property type="entry name" value="RESPONSE_REGULATORY"/>
    <property type="match status" value="1"/>
</dbReference>
<dbReference type="InterPro" id="IPR001789">
    <property type="entry name" value="Sig_transdc_resp-reg_receiver"/>
</dbReference>
<dbReference type="AlphaFoldDB" id="W0RRM9"/>
<evidence type="ECO:0000259" key="2">
    <source>
        <dbReference type="PROSITE" id="PS50110"/>
    </source>
</evidence>
<feature type="modified residue" description="4-aspartylphosphate" evidence="1">
    <location>
        <position position="67"/>
    </location>
</feature>
<geneLocation type="plasmid" evidence="4 5">
    <name>2</name>
</geneLocation>
<keyword evidence="4" id="KW-0614">Plasmid</keyword>
<evidence type="ECO:0000313" key="5">
    <source>
        <dbReference type="Proteomes" id="UP000019151"/>
    </source>
</evidence>
<feature type="domain" description="Response regulatory" evidence="2">
    <location>
        <begin position="11"/>
        <end position="133"/>
    </location>
</feature>
<dbReference type="SMART" id="SM00448">
    <property type="entry name" value="REC"/>
    <property type="match status" value="1"/>
</dbReference>
<dbReference type="PANTHER" id="PTHR37299">
    <property type="entry name" value="TRANSCRIPTIONAL REGULATOR-RELATED"/>
    <property type="match status" value="1"/>
</dbReference>
<feature type="domain" description="HTH LytTR-type" evidence="3">
    <location>
        <begin position="170"/>
        <end position="273"/>
    </location>
</feature>
<dbReference type="SMART" id="SM00850">
    <property type="entry name" value="LytTR"/>
    <property type="match status" value="1"/>
</dbReference>
<dbReference type="PANTHER" id="PTHR37299:SF1">
    <property type="entry name" value="STAGE 0 SPORULATION PROTEIN A HOMOLOG"/>
    <property type="match status" value="1"/>
</dbReference>
<dbReference type="Pfam" id="PF04397">
    <property type="entry name" value="LytTR"/>
    <property type="match status" value="1"/>
</dbReference>
<gene>
    <name evidence="4" type="ORF">J421_6109</name>
</gene>
<dbReference type="GO" id="GO:0003677">
    <property type="term" value="F:DNA binding"/>
    <property type="evidence" value="ECO:0007669"/>
    <property type="project" value="UniProtKB-KW"/>
</dbReference>
<dbReference type="FunCoup" id="W0RRM9">
    <property type="interactions" value="185"/>
</dbReference>
<evidence type="ECO:0000259" key="3">
    <source>
        <dbReference type="PROSITE" id="PS50930"/>
    </source>
</evidence>
<dbReference type="PROSITE" id="PS50930">
    <property type="entry name" value="HTH_LYTTR"/>
    <property type="match status" value="1"/>
</dbReference>
<accession>W0RRM9</accession>
<dbReference type="InterPro" id="IPR007492">
    <property type="entry name" value="LytTR_DNA-bd_dom"/>
</dbReference>
<dbReference type="InParanoid" id="W0RRM9"/>
<organism evidence="4 5">
    <name type="scientific">Gemmatirosa kalamazoonensis</name>
    <dbReference type="NCBI Taxonomy" id="861299"/>
    <lineage>
        <taxon>Bacteria</taxon>
        <taxon>Pseudomonadati</taxon>
        <taxon>Gemmatimonadota</taxon>
        <taxon>Gemmatimonadia</taxon>
        <taxon>Gemmatimonadales</taxon>
        <taxon>Gemmatimonadaceae</taxon>
        <taxon>Gemmatirosa</taxon>
    </lineage>
</organism>
<dbReference type="InterPro" id="IPR046947">
    <property type="entry name" value="LytR-like"/>
</dbReference>
<keyword evidence="5" id="KW-1185">Reference proteome</keyword>
<dbReference type="KEGG" id="gba:J421_6109"/>
<evidence type="ECO:0000313" key="4">
    <source>
        <dbReference type="EMBL" id="AHG93644.1"/>
    </source>
</evidence>
<dbReference type="HOGENOM" id="CLU_000445_14_1_0"/>
<dbReference type="RefSeq" id="WP_025414938.1">
    <property type="nucleotide sequence ID" value="NZ_CP007130.1"/>
</dbReference>
<name>W0RRM9_9BACT</name>
<protein>
    <submittedName>
        <fullName evidence="4">LytTr DNA-binding region</fullName>
    </submittedName>
</protein>
<dbReference type="Gene3D" id="2.40.50.1020">
    <property type="entry name" value="LytTr DNA-binding domain"/>
    <property type="match status" value="1"/>
</dbReference>
<reference evidence="4 5" key="1">
    <citation type="journal article" date="2014" name="Genome Announc.">
        <title>Genome Sequence and Methylome of Soil Bacterium Gemmatirosa kalamazoonensis KBS708T, a Member of the Rarely Cultivated Gemmatimonadetes Phylum.</title>
        <authorList>
            <person name="Debruyn J.M."/>
            <person name="Radosevich M."/>
            <person name="Wommack K.E."/>
            <person name="Polson S.W."/>
            <person name="Hauser L.J."/>
            <person name="Fawaz M.N."/>
            <person name="Korlach J."/>
            <person name="Tsai Y.C."/>
        </authorList>
    </citation>
    <scope>NUCLEOTIDE SEQUENCE [LARGE SCALE GENOMIC DNA]</scope>
    <source>
        <strain evidence="4 5">KBS708</strain>
        <plasmid evidence="5">Plasmid 2</plasmid>
    </source>
</reference>
<dbReference type="Pfam" id="PF00072">
    <property type="entry name" value="Response_reg"/>
    <property type="match status" value="1"/>
</dbReference>
<sequence>MAPGDVTAPVRVAIVDDEPDARERLRALLERRPEVRVVAECVDGADAVRALAERAGGDDAPELLFLDVQMPELDGFAALEGLADALGTSALPAVVFVTAFDAYALQAFDVSAADYLLKPYDRERFARALDRGVARARAARAARAAQTERGDGDMRALLALVRRERAAERFVVRRGGRIYFVRAADVDWLDAEGNYVRLHAGGAAHLVRDTLGAVESRLDPERFVRVHRSAIVNIDRVASLEPYFHGEYVVTMRDGTKLTSSRTYSARLRALLK</sequence>
<keyword evidence="1" id="KW-0597">Phosphoprotein</keyword>
<evidence type="ECO:0000256" key="1">
    <source>
        <dbReference type="PROSITE-ProRule" id="PRU00169"/>
    </source>
</evidence>